<feature type="binding site" evidence="2">
    <location>
        <position position="177"/>
    </location>
    <ligand>
        <name>substrate</name>
    </ligand>
</feature>
<feature type="binding site" evidence="3">
    <location>
        <position position="240"/>
    </location>
    <ligand>
        <name>substrate</name>
    </ligand>
</feature>
<dbReference type="GO" id="GO:0031317">
    <property type="term" value="C:tripartite ATP-independent periplasmic transporter complex"/>
    <property type="evidence" value="ECO:0007669"/>
    <property type="project" value="InterPro"/>
</dbReference>
<evidence type="ECO:0000256" key="1">
    <source>
        <dbReference type="ARBA" id="ARBA00022729"/>
    </source>
</evidence>
<dbReference type="InterPro" id="IPR026289">
    <property type="entry name" value="SBP_TakP-like"/>
</dbReference>
<feature type="binding site" evidence="2">
    <location>
        <position position="156"/>
    </location>
    <ligand>
        <name>substrate</name>
    </ligand>
</feature>
<dbReference type="RefSeq" id="WP_088920345.1">
    <property type="nucleotide sequence ID" value="NZ_CP018632.1"/>
</dbReference>
<dbReference type="PANTHER" id="PTHR33376">
    <property type="match status" value="1"/>
</dbReference>
<dbReference type="SUPFAM" id="SSF53850">
    <property type="entry name" value="Periplasmic binding protein-like II"/>
    <property type="match status" value="1"/>
</dbReference>
<dbReference type="EMBL" id="CP018632">
    <property type="protein sequence ID" value="ASJ75426.1"/>
    <property type="molecule type" value="Genomic_DNA"/>
</dbReference>
<dbReference type="PIRSF" id="PIRSF039026">
    <property type="entry name" value="SiaP"/>
    <property type="match status" value="1"/>
</dbReference>
<accession>A0A2Z2NVC6</accession>
<dbReference type="NCBIfam" id="NF037995">
    <property type="entry name" value="TRAP_S1"/>
    <property type="match status" value="1"/>
</dbReference>
<keyword evidence="1" id="KW-0732">Signal</keyword>
<feature type="binding site" evidence="3">
    <location>
        <position position="214"/>
    </location>
    <ligand>
        <name>substrate</name>
    </ligand>
</feature>
<name>A0A2Z2NVC6_9GAMM</name>
<dbReference type="Proteomes" id="UP000250079">
    <property type="component" value="Chromosome"/>
</dbReference>
<dbReference type="Gene3D" id="3.40.190.170">
    <property type="entry name" value="Bacterial extracellular solute-binding protein, family 7"/>
    <property type="match status" value="1"/>
</dbReference>
<evidence type="ECO:0000256" key="3">
    <source>
        <dbReference type="PIRSR" id="PIRSR039026-2"/>
    </source>
</evidence>
<dbReference type="InterPro" id="IPR038404">
    <property type="entry name" value="TRAP_DctP_sf"/>
</dbReference>
<evidence type="ECO:0000313" key="5">
    <source>
        <dbReference type="Proteomes" id="UP000250079"/>
    </source>
</evidence>
<dbReference type="InterPro" id="IPR018389">
    <property type="entry name" value="DctP_fam"/>
</dbReference>
<evidence type="ECO:0000313" key="4">
    <source>
        <dbReference type="EMBL" id="ASJ75426.1"/>
    </source>
</evidence>
<dbReference type="KEGG" id="gai:IMCC3135_26855"/>
<organism evidence="4 5">
    <name type="scientific">Granulosicoccus antarcticus IMCC3135</name>
    <dbReference type="NCBI Taxonomy" id="1192854"/>
    <lineage>
        <taxon>Bacteria</taxon>
        <taxon>Pseudomonadati</taxon>
        <taxon>Pseudomonadota</taxon>
        <taxon>Gammaproteobacteria</taxon>
        <taxon>Chromatiales</taxon>
        <taxon>Granulosicoccaceae</taxon>
        <taxon>Granulosicoccus</taxon>
    </lineage>
</organism>
<keyword evidence="3" id="KW-0479">Metal-binding</keyword>
<protein>
    <submittedName>
        <fullName evidence="4">Monocarboxylate 2-oxoacid-binding periplasmic protein</fullName>
    </submittedName>
</protein>
<dbReference type="Pfam" id="PF03480">
    <property type="entry name" value="DctP"/>
    <property type="match status" value="1"/>
</dbReference>
<dbReference type="OrthoDB" id="9769667at2"/>
<gene>
    <name evidence="4" type="ORF">IMCC3135_26855</name>
</gene>
<reference evidence="4 5" key="1">
    <citation type="submission" date="2016-12" db="EMBL/GenBank/DDBJ databases">
        <authorList>
            <person name="Song W.-J."/>
            <person name="Kurnit D.M."/>
        </authorList>
    </citation>
    <scope>NUCLEOTIDE SEQUENCE [LARGE SCALE GENOMIC DNA]</scope>
    <source>
        <strain evidence="4 5">IMCC3135</strain>
    </source>
</reference>
<dbReference type="AlphaFoldDB" id="A0A2Z2NVC6"/>
<dbReference type="CDD" id="cd13604">
    <property type="entry name" value="PBP2_TRAP_ketoacid_lactate_like"/>
    <property type="match status" value="1"/>
</dbReference>
<dbReference type="Gene3D" id="3.40.190.10">
    <property type="entry name" value="Periplasmic binding protein-like II"/>
    <property type="match status" value="1"/>
</dbReference>
<dbReference type="PANTHER" id="PTHR33376:SF5">
    <property type="entry name" value="EXTRACYTOPLASMIC SOLUTE RECEPTOR PROTEIN"/>
    <property type="match status" value="1"/>
</dbReference>
<dbReference type="GO" id="GO:0055085">
    <property type="term" value="P:transmembrane transport"/>
    <property type="evidence" value="ECO:0007669"/>
    <property type="project" value="InterPro"/>
</dbReference>
<evidence type="ECO:0000256" key="2">
    <source>
        <dbReference type="PIRSR" id="PIRSR039026-1"/>
    </source>
</evidence>
<feature type="binding site" evidence="3">
    <location>
        <position position="215"/>
    </location>
    <ligand>
        <name>Na(+)</name>
        <dbReference type="ChEBI" id="CHEBI:29101"/>
    </ligand>
</feature>
<dbReference type="GO" id="GO:0046872">
    <property type="term" value="F:metal ion binding"/>
    <property type="evidence" value="ECO:0007669"/>
    <property type="project" value="UniProtKB-KW"/>
</dbReference>
<sequence>MKRRDFVKSSIAGAAASTALITGAPAIAQGKIEWKLPTSFPAKAPGIGTNVVSFAERVAAMSDGRLTFKIFSSGELVPPFAVEDAVQQGTAEIGHSTPYYAAGKNPALHFFSTVPFGMSATEHAAWLRYGGGQELWDEVYAERGLKPFYSGNSGTQSGGWFSKPINSVDDLKGLNMRIAGLGGEAMRALGVNAVLLPPPEIFPAFKSGAIDAAEWVGPLLDQAFGLYKVAKICYVPAFHEPGAALSIVVNQDAFDELPADLQAIVANAAEATSAETLAQFDYFNTQALGQLREEGVEFLEFPDDVVAALRVASSDVINKLAGENAGFKKVMDSYDAFLKPAIEYANLMQGAMYRQRS</sequence>
<proteinExistence type="predicted"/>
<keyword evidence="5" id="KW-1185">Reference proteome</keyword>